<comment type="caution">
    <text evidence="8">The sequence shown here is derived from an EMBL/GenBank/DDBJ whole genome shotgun (WGS) entry which is preliminary data.</text>
</comment>
<proteinExistence type="predicted"/>
<evidence type="ECO:0000313" key="9">
    <source>
        <dbReference type="Proteomes" id="UP000320333"/>
    </source>
</evidence>
<dbReference type="GO" id="GO:0012505">
    <property type="term" value="C:endomembrane system"/>
    <property type="evidence" value="ECO:0007669"/>
    <property type="project" value="UniProtKB-ARBA"/>
</dbReference>
<reference evidence="8 9" key="1">
    <citation type="journal article" date="2019" name="Sci. Rep.">
        <title>Comparative genomics of chytrid fungi reveal insights into the obligate biotrophic and pathogenic lifestyle of Synchytrium endobioticum.</title>
        <authorList>
            <person name="van de Vossenberg B.T.L.H."/>
            <person name="Warris S."/>
            <person name="Nguyen H.D.T."/>
            <person name="van Gent-Pelzer M.P.E."/>
            <person name="Joly D.L."/>
            <person name="van de Geest H.C."/>
            <person name="Bonants P.J.M."/>
            <person name="Smith D.S."/>
            <person name="Levesque C.A."/>
            <person name="van der Lee T.A.J."/>
        </authorList>
    </citation>
    <scope>NUCLEOTIDE SEQUENCE [LARGE SCALE GENOMIC DNA]</scope>
    <source>
        <strain evidence="8 9">CBS 675.73</strain>
    </source>
</reference>
<evidence type="ECO:0000256" key="3">
    <source>
        <dbReference type="ARBA" id="ARBA00022692"/>
    </source>
</evidence>
<evidence type="ECO:0000256" key="2">
    <source>
        <dbReference type="ARBA" id="ARBA00022448"/>
    </source>
</evidence>
<gene>
    <name evidence="8" type="ORF">CcCBS67573_g09506</name>
</gene>
<dbReference type="EMBL" id="QEAP01000863">
    <property type="protein sequence ID" value="TPX55133.1"/>
    <property type="molecule type" value="Genomic_DNA"/>
</dbReference>
<feature type="domain" description="T-SNARE coiled-coil homology" evidence="7">
    <location>
        <begin position="163"/>
        <end position="225"/>
    </location>
</feature>
<dbReference type="Proteomes" id="UP000320333">
    <property type="component" value="Unassembled WGS sequence"/>
</dbReference>
<dbReference type="CDD" id="cd15859">
    <property type="entry name" value="SNARE_SYN8"/>
    <property type="match status" value="1"/>
</dbReference>
<keyword evidence="5 6" id="KW-0472">Membrane</keyword>
<keyword evidence="2" id="KW-0813">Transport</keyword>
<accession>A0A507DTS7</accession>
<dbReference type="PANTHER" id="PTHR12791">
    <property type="entry name" value="GOLGI SNARE BET1-RELATED"/>
    <property type="match status" value="1"/>
</dbReference>
<keyword evidence="4 6" id="KW-1133">Transmembrane helix</keyword>
<keyword evidence="3 6" id="KW-0812">Transmembrane</keyword>
<name>A0A507DTS7_9FUNG</name>
<evidence type="ECO:0000256" key="5">
    <source>
        <dbReference type="ARBA" id="ARBA00023136"/>
    </source>
</evidence>
<organism evidence="8 9">
    <name type="scientific">Chytriomyces confervae</name>
    <dbReference type="NCBI Taxonomy" id="246404"/>
    <lineage>
        <taxon>Eukaryota</taxon>
        <taxon>Fungi</taxon>
        <taxon>Fungi incertae sedis</taxon>
        <taxon>Chytridiomycota</taxon>
        <taxon>Chytridiomycota incertae sedis</taxon>
        <taxon>Chytridiomycetes</taxon>
        <taxon>Chytridiales</taxon>
        <taxon>Chytriomycetaceae</taxon>
        <taxon>Chytriomyces</taxon>
    </lineage>
</organism>
<dbReference type="GO" id="GO:0016020">
    <property type="term" value="C:membrane"/>
    <property type="evidence" value="ECO:0007669"/>
    <property type="project" value="UniProtKB-SubCell"/>
</dbReference>
<protein>
    <recommendedName>
        <fullName evidence="7">t-SNARE coiled-coil homology domain-containing protein</fullName>
    </recommendedName>
</protein>
<sequence length="252" mass="27932">MAGEWDGQFALLSATIDDSFSTAVEMKAAANAGIETENYKKHLDANATALREGVSRLEKLLEREELARVRPKDELRRWEGQLLSLSKQIDRLDLMRPGKEETRDRDTARKQLLQSRQQRVALLSASASISSSSGAAALLSNGGNQNENDTEALQTGELLQLHNRLIDDQDAHLDVLSNTLLRQKQIGIQIGEELEYHVDLLQQTTVAVDTTHSRIGNVNQRLGHVTATSGTDMRANLIIIVLFIILVLIVFS</sequence>
<evidence type="ECO:0000313" key="8">
    <source>
        <dbReference type="EMBL" id="TPX55133.1"/>
    </source>
</evidence>
<dbReference type="STRING" id="246404.A0A507DTS7"/>
<dbReference type="SUPFAM" id="SSF58038">
    <property type="entry name" value="SNARE fusion complex"/>
    <property type="match status" value="1"/>
</dbReference>
<evidence type="ECO:0000256" key="4">
    <source>
        <dbReference type="ARBA" id="ARBA00022989"/>
    </source>
</evidence>
<dbReference type="AlphaFoldDB" id="A0A507DTS7"/>
<dbReference type="PROSITE" id="PS50192">
    <property type="entry name" value="T_SNARE"/>
    <property type="match status" value="1"/>
</dbReference>
<evidence type="ECO:0000259" key="7">
    <source>
        <dbReference type="PROSITE" id="PS50192"/>
    </source>
</evidence>
<dbReference type="InterPro" id="IPR000727">
    <property type="entry name" value="T_SNARE_dom"/>
</dbReference>
<keyword evidence="9" id="KW-1185">Reference proteome</keyword>
<evidence type="ECO:0000256" key="6">
    <source>
        <dbReference type="SAM" id="Phobius"/>
    </source>
</evidence>
<dbReference type="Gene3D" id="1.20.5.110">
    <property type="match status" value="1"/>
</dbReference>
<dbReference type="OrthoDB" id="244190at2759"/>
<comment type="subcellular location">
    <subcellularLocation>
        <location evidence="1">Membrane</location>
        <topology evidence="1">Single-pass membrane protein</topology>
    </subcellularLocation>
</comment>
<feature type="transmembrane region" description="Helical" evidence="6">
    <location>
        <begin position="233"/>
        <end position="251"/>
    </location>
</feature>
<dbReference type="GO" id="GO:0005737">
    <property type="term" value="C:cytoplasm"/>
    <property type="evidence" value="ECO:0007669"/>
    <property type="project" value="UniProtKB-ARBA"/>
</dbReference>
<evidence type="ECO:0000256" key="1">
    <source>
        <dbReference type="ARBA" id="ARBA00004167"/>
    </source>
</evidence>